<accession>A0A8H7AEX8</accession>
<dbReference type="Proteomes" id="UP000606974">
    <property type="component" value="Unassembled WGS sequence"/>
</dbReference>
<feature type="non-terminal residue" evidence="3">
    <location>
        <position position="1"/>
    </location>
</feature>
<evidence type="ECO:0000313" key="4">
    <source>
        <dbReference type="Proteomes" id="UP000606974"/>
    </source>
</evidence>
<feature type="region of interest" description="Disordered" evidence="2">
    <location>
        <begin position="181"/>
        <end position="308"/>
    </location>
</feature>
<evidence type="ECO:0000256" key="2">
    <source>
        <dbReference type="SAM" id="MobiDB-lite"/>
    </source>
</evidence>
<sequence length="458" mass="48637">MRLLLHIENRIRMAETAFSRLRVDICGTESRQLMMATGTNNQLITPDGGHVELHAGLRRQMKKSIRKVVGVWSMKDGNVAWMYGSQSPPDTLGRGKNADWKDGRLFSHFQLVENFKILTKMGFVKLSTPFILAASLLSSVAQAAPALHAIKARDYVTEIVTETVWTTVDITTTLYADELPSTSAPATASAEVTSTEKIESTPKPTSLSAAAPAPTSSEKGPVAASSATEESADSSTSQTPEFTAPGPSVPAESPPASVPAVSATPEEPTPVVVPTPEIPAPSAPSAPATYEAPTPSPVSAVAKDGSCEKGSPCTGDVTHWDGGLGACGTNVDTESDMAIALPYGFMGPLSNSNPYCGRSVTIKTTSGSTVKATVKDKCMGCEGRSIDCTNKAFNAITDGKGDGRVKNIEWTPTTKRKHNTEMKEEVPIYDKKIRILLPCYDSLRPAELVASCSLIYSR</sequence>
<gene>
    <name evidence="3" type="ORF">GJ744_012174</name>
</gene>
<organism evidence="3 4">
    <name type="scientific">Endocarpon pusillum</name>
    <dbReference type="NCBI Taxonomy" id="364733"/>
    <lineage>
        <taxon>Eukaryota</taxon>
        <taxon>Fungi</taxon>
        <taxon>Dikarya</taxon>
        <taxon>Ascomycota</taxon>
        <taxon>Pezizomycotina</taxon>
        <taxon>Eurotiomycetes</taxon>
        <taxon>Chaetothyriomycetidae</taxon>
        <taxon>Verrucariales</taxon>
        <taxon>Verrucariaceae</taxon>
        <taxon>Endocarpon</taxon>
    </lineage>
</organism>
<keyword evidence="4" id="KW-1185">Reference proteome</keyword>
<dbReference type="EMBL" id="JAACFV010000092">
    <property type="protein sequence ID" value="KAF7506194.1"/>
    <property type="molecule type" value="Genomic_DNA"/>
</dbReference>
<proteinExistence type="predicted"/>
<dbReference type="InterPro" id="IPR036908">
    <property type="entry name" value="RlpA-like_sf"/>
</dbReference>
<feature type="compositionally biased region" description="Pro residues" evidence="2">
    <location>
        <begin position="267"/>
        <end position="284"/>
    </location>
</feature>
<dbReference type="SUPFAM" id="SSF50685">
    <property type="entry name" value="Barwin-like endoglucanases"/>
    <property type="match status" value="1"/>
</dbReference>
<dbReference type="InterPro" id="IPR051477">
    <property type="entry name" value="Expansin_CellWall"/>
</dbReference>
<evidence type="ECO:0008006" key="5">
    <source>
        <dbReference type="Google" id="ProtNLM"/>
    </source>
</evidence>
<feature type="compositionally biased region" description="Low complexity" evidence="2">
    <location>
        <begin position="181"/>
        <end position="193"/>
    </location>
</feature>
<feature type="compositionally biased region" description="Low complexity" evidence="2">
    <location>
        <begin position="201"/>
        <end position="237"/>
    </location>
</feature>
<dbReference type="AlphaFoldDB" id="A0A8H7AEX8"/>
<comment type="caution">
    <text evidence="3">The sequence shown here is derived from an EMBL/GenBank/DDBJ whole genome shotgun (WGS) entry which is preliminary data.</text>
</comment>
<keyword evidence="1" id="KW-0732">Signal</keyword>
<dbReference type="PANTHER" id="PTHR31836">
    <property type="match status" value="1"/>
</dbReference>
<evidence type="ECO:0000313" key="3">
    <source>
        <dbReference type="EMBL" id="KAF7506194.1"/>
    </source>
</evidence>
<name>A0A8H7AEX8_9EURO</name>
<dbReference type="PANTHER" id="PTHR31836:SF28">
    <property type="entry name" value="SRCR DOMAIN-CONTAINING PROTEIN-RELATED"/>
    <property type="match status" value="1"/>
</dbReference>
<dbReference type="OrthoDB" id="623670at2759"/>
<dbReference type="Gene3D" id="2.40.40.10">
    <property type="entry name" value="RlpA-like domain"/>
    <property type="match status" value="1"/>
</dbReference>
<evidence type="ECO:0000256" key="1">
    <source>
        <dbReference type="ARBA" id="ARBA00022729"/>
    </source>
</evidence>
<protein>
    <recommendedName>
        <fullName evidence="5">RlpA-like protein double-psi beta-barrel domain-containing protein</fullName>
    </recommendedName>
</protein>
<dbReference type="CDD" id="cd22191">
    <property type="entry name" value="DPBB_RlpA_EXP_N-like"/>
    <property type="match status" value="1"/>
</dbReference>
<reference evidence="3" key="1">
    <citation type="submission" date="2020-02" db="EMBL/GenBank/DDBJ databases">
        <authorList>
            <person name="Palmer J.M."/>
        </authorList>
    </citation>
    <scope>NUCLEOTIDE SEQUENCE</scope>
    <source>
        <strain evidence="3">EPUS1.4</strain>
        <tissue evidence="3">Thallus</tissue>
    </source>
</reference>